<dbReference type="CDD" id="cd24138">
    <property type="entry name" value="TtcA-like"/>
    <property type="match status" value="1"/>
</dbReference>
<sequence>MKKIVGCVKRAVEEFNMIEDGDVVGVGVSGGKDSSALLYALRLYQNFSKAKFQIKALTLTLGFEGFDISPITKFCNELGIEHVVVPTQIGKVIFEERKEKNPCSLCARMRRGRLHNLCKELGVTKLALGHHADDAIQTLFLSMFYEGRLNTFEPVTYLDRKDLIMIRPLMYAYEKDIISSVDRHNIPVVESPCPANKKTQREYAKELINDIEKDIPNVKANILRAMENKDQMYLWFKK</sequence>
<gene>
    <name evidence="3" type="ORF">CCE28_11005</name>
</gene>
<name>A0A267MKS5_9FIRM</name>
<organism evidence="3 4">
    <name type="scientific">Anaeromicrobium sediminis</name>
    <dbReference type="NCBI Taxonomy" id="1478221"/>
    <lineage>
        <taxon>Bacteria</taxon>
        <taxon>Bacillati</taxon>
        <taxon>Bacillota</taxon>
        <taxon>Clostridia</taxon>
        <taxon>Peptostreptococcales</taxon>
        <taxon>Thermotaleaceae</taxon>
        <taxon>Anaeromicrobium</taxon>
    </lineage>
</organism>
<keyword evidence="4" id="KW-1185">Reference proteome</keyword>
<dbReference type="PIRSF" id="PIRSF004976">
    <property type="entry name" value="ATPase_YdaO"/>
    <property type="match status" value="1"/>
</dbReference>
<dbReference type="GO" id="GO:0008033">
    <property type="term" value="P:tRNA processing"/>
    <property type="evidence" value="ECO:0007669"/>
    <property type="project" value="InterPro"/>
</dbReference>
<feature type="domain" description="tRNA(Ile)-lysidine/2-thiocytidine synthase N-terminal" evidence="2">
    <location>
        <begin position="25"/>
        <end position="202"/>
    </location>
</feature>
<evidence type="ECO:0000259" key="2">
    <source>
        <dbReference type="Pfam" id="PF01171"/>
    </source>
</evidence>
<dbReference type="OrthoDB" id="9801054at2"/>
<dbReference type="PANTHER" id="PTHR43686:SF1">
    <property type="entry name" value="AMINOTRAN_5 DOMAIN-CONTAINING PROTEIN"/>
    <property type="match status" value="1"/>
</dbReference>
<evidence type="ECO:0000313" key="4">
    <source>
        <dbReference type="Proteomes" id="UP000216024"/>
    </source>
</evidence>
<accession>A0A267MKS5</accession>
<dbReference type="AlphaFoldDB" id="A0A267MKS5"/>
<dbReference type="SUPFAM" id="SSF52402">
    <property type="entry name" value="Adenine nucleotide alpha hydrolases-like"/>
    <property type="match status" value="1"/>
</dbReference>
<evidence type="ECO:0000313" key="3">
    <source>
        <dbReference type="EMBL" id="PAB59380.1"/>
    </source>
</evidence>
<keyword evidence="1" id="KW-0808">Transferase</keyword>
<proteinExistence type="predicted"/>
<dbReference type="RefSeq" id="WP_095133760.1">
    <property type="nucleotide sequence ID" value="NZ_NIBG01000008.1"/>
</dbReference>
<dbReference type="InterPro" id="IPR035107">
    <property type="entry name" value="tRNA_thiolation_TtcA_Ctu1"/>
</dbReference>
<dbReference type="InterPro" id="IPR014729">
    <property type="entry name" value="Rossmann-like_a/b/a_fold"/>
</dbReference>
<comment type="caution">
    <text evidence="3">The sequence shown here is derived from an EMBL/GenBank/DDBJ whole genome shotgun (WGS) entry which is preliminary data.</text>
</comment>
<dbReference type="Gene3D" id="3.40.50.620">
    <property type="entry name" value="HUPs"/>
    <property type="match status" value="1"/>
</dbReference>
<dbReference type="EMBL" id="NIBG01000008">
    <property type="protein sequence ID" value="PAB59380.1"/>
    <property type="molecule type" value="Genomic_DNA"/>
</dbReference>
<reference evidence="3 4" key="1">
    <citation type="submission" date="2017-06" db="EMBL/GenBank/DDBJ databases">
        <title>Draft genome sequence of anaerobic fermentative bacterium Anaeromicrobium sediminis DY2726D isolated from West Pacific Ocean sediments.</title>
        <authorList>
            <person name="Zeng X."/>
        </authorList>
    </citation>
    <scope>NUCLEOTIDE SEQUENCE [LARGE SCALE GENOMIC DNA]</scope>
    <source>
        <strain evidence="3 4">DY2726D</strain>
    </source>
</reference>
<dbReference type="Proteomes" id="UP000216024">
    <property type="component" value="Unassembled WGS sequence"/>
</dbReference>
<dbReference type="Pfam" id="PF01171">
    <property type="entry name" value="ATP_bind_3"/>
    <property type="match status" value="1"/>
</dbReference>
<dbReference type="GO" id="GO:0016740">
    <property type="term" value="F:transferase activity"/>
    <property type="evidence" value="ECO:0007669"/>
    <property type="project" value="UniProtKB-KW"/>
</dbReference>
<evidence type="ECO:0000256" key="1">
    <source>
        <dbReference type="ARBA" id="ARBA00022679"/>
    </source>
</evidence>
<protein>
    <submittedName>
        <fullName evidence="3">tRNA 2-thiocytidine(32) synthetase TtcA</fullName>
    </submittedName>
</protein>
<dbReference type="PANTHER" id="PTHR43686">
    <property type="entry name" value="SULFURTRANSFERASE-RELATED"/>
    <property type="match status" value="1"/>
</dbReference>
<dbReference type="InterPro" id="IPR011063">
    <property type="entry name" value="TilS/TtcA_N"/>
</dbReference>